<dbReference type="OrthoDB" id="5046242at2759"/>
<sequence length="328" mass="38146">MPRPDRAKLAAINMTFVEFLGKHDIEILKAIFLPAATMQGYGHVDEVSAVYAMIWLTQNFLTNLLRRDENGESNIKILSKGFQFLWQEMRRQNNLDVRLNSPVLGIVRSKRSFILIYRDCNFWRFEHFDFLILTPVMKSLSNIIHFNQEENSLFQTSFHYYFMATLADTTYGRRSEAPTGYFADNIKSKIDKLVWGFRYLYASLNNIVGANYSSGIFPGGTDGIKLQSSIYYQMLQARPVRAIAEQMLRDHVNRVEQVQVVRAQEQIVWDYFARYPVPDMANGILWDILDIQGKYGIWYIGSFVPFESLTAVVGYNNLLFKRMDLPKM</sequence>
<gene>
    <name evidence="2" type="ORF">KP79_PYT21616</name>
</gene>
<evidence type="ECO:0000313" key="2">
    <source>
        <dbReference type="EMBL" id="OWF54461.1"/>
    </source>
</evidence>
<name>A0A210R0Q1_MIZYE</name>
<protein>
    <submittedName>
        <fullName evidence="2">Uncharacterized protein</fullName>
    </submittedName>
</protein>
<dbReference type="Gene3D" id="1.10.405.20">
    <property type="match status" value="1"/>
</dbReference>
<keyword evidence="3" id="KW-1185">Reference proteome</keyword>
<accession>A0A210R0Q1</accession>
<evidence type="ECO:0000313" key="3">
    <source>
        <dbReference type="Proteomes" id="UP000242188"/>
    </source>
</evidence>
<reference evidence="2 3" key="1">
    <citation type="journal article" date="2017" name="Nat. Ecol. Evol.">
        <title>Scallop genome provides insights into evolution of bilaterian karyotype and development.</title>
        <authorList>
            <person name="Wang S."/>
            <person name="Zhang J."/>
            <person name="Jiao W."/>
            <person name="Li J."/>
            <person name="Xun X."/>
            <person name="Sun Y."/>
            <person name="Guo X."/>
            <person name="Huan P."/>
            <person name="Dong B."/>
            <person name="Zhang L."/>
            <person name="Hu X."/>
            <person name="Sun X."/>
            <person name="Wang J."/>
            <person name="Zhao C."/>
            <person name="Wang Y."/>
            <person name="Wang D."/>
            <person name="Huang X."/>
            <person name="Wang R."/>
            <person name="Lv J."/>
            <person name="Li Y."/>
            <person name="Zhang Z."/>
            <person name="Liu B."/>
            <person name="Lu W."/>
            <person name="Hui Y."/>
            <person name="Liang J."/>
            <person name="Zhou Z."/>
            <person name="Hou R."/>
            <person name="Li X."/>
            <person name="Liu Y."/>
            <person name="Li H."/>
            <person name="Ning X."/>
            <person name="Lin Y."/>
            <person name="Zhao L."/>
            <person name="Xing Q."/>
            <person name="Dou J."/>
            <person name="Li Y."/>
            <person name="Mao J."/>
            <person name="Guo H."/>
            <person name="Dou H."/>
            <person name="Li T."/>
            <person name="Mu C."/>
            <person name="Jiang W."/>
            <person name="Fu Q."/>
            <person name="Fu X."/>
            <person name="Miao Y."/>
            <person name="Liu J."/>
            <person name="Yu Q."/>
            <person name="Li R."/>
            <person name="Liao H."/>
            <person name="Li X."/>
            <person name="Kong Y."/>
            <person name="Jiang Z."/>
            <person name="Chourrout D."/>
            <person name="Li R."/>
            <person name="Bao Z."/>
        </authorList>
    </citation>
    <scope>NUCLEOTIDE SEQUENCE [LARGE SCALE GENOMIC DNA]</scope>
    <source>
        <strain evidence="2 3">PY_sf001</strain>
    </source>
</reference>
<dbReference type="AlphaFoldDB" id="A0A210R0Q1"/>
<organism evidence="2 3">
    <name type="scientific">Mizuhopecten yessoensis</name>
    <name type="common">Japanese scallop</name>
    <name type="synonym">Patinopecten yessoensis</name>
    <dbReference type="NCBI Taxonomy" id="6573"/>
    <lineage>
        <taxon>Eukaryota</taxon>
        <taxon>Metazoa</taxon>
        <taxon>Spiralia</taxon>
        <taxon>Lophotrochozoa</taxon>
        <taxon>Mollusca</taxon>
        <taxon>Bivalvia</taxon>
        <taxon>Autobranchia</taxon>
        <taxon>Pteriomorphia</taxon>
        <taxon>Pectinida</taxon>
        <taxon>Pectinoidea</taxon>
        <taxon>Pectinidae</taxon>
        <taxon>Mizuhopecten</taxon>
    </lineage>
</organism>
<dbReference type="Proteomes" id="UP000242188">
    <property type="component" value="Unassembled WGS sequence"/>
</dbReference>
<keyword evidence="1" id="KW-0472">Membrane</keyword>
<evidence type="ECO:0000256" key="1">
    <source>
        <dbReference type="SAM" id="Phobius"/>
    </source>
</evidence>
<keyword evidence="1" id="KW-1133">Transmembrane helix</keyword>
<dbReference type="EMBL" id="NEDP02001044">
    <property type="protein sequence ID" value="OWF54461.1"/>
    <property type="molecule type" value="Genomic_DNA"/>
</dbReference>
<keyword evidence="1" id="KW-0812">Transmembrane</keyword>
<comment type="caution">
    <text evidence="2">The sequence shown here is derived from an EMBL/GenBank/DDBJ whole genome shotgun (WGS) entry which is preliminary data.</text>
</comment>
<proteinExistence type="predicted"/>
<feature type="transmembrane region" description="Helical" evidence="1">
    <location>
        <begin position="297"/>
        <end position="320"/>
    </location>
</feature>